<keyword evidence="1" id="KW-0812">Transmembrane</keyword>
<comment type="caution">
    <text evidence="2">The sequence shown here is derived from an EMBL/GenBank/DDBJ whole genome shotgun (WGS) entry which is preliminary data.</text>
</comment>
<gene>
    <name evidence="2" type="ORF">OVY01_04650</name>
</gene>
<feature type="transmembrane region" description="Helical" evidence="1">
    <location>
        <begin position="207"/>
        <end position="228"/>
    </location>
</feature>
<evidence type="ECO:0000313" key="2">
    <source>
        <dbReference type="EMBL" id="MCY0386537.1"/>
    </source>
</evidence>
<sequence length="389" mass="40041">MQPGRVALTGFCVLIAVMGMGRFALTPQLPLMLNEGHVTLASAGVLASLNYVGYLVGAAWAMRLSSGHARYLRMGLWATTVATCVSALSGDFYWQALLRFVAGMGGAWALVTVTTWTQEQLAARAPRLSATVFAGPGVGILLTGLLAMALGRLHWTSAADWLVYGGVALAITLLFSGALPRDIAARGASAHIAHDPWVLTPPLRKLLFAYALAGFGYILPATFLAQMAHARFHDSIVADLFWPVFGTAAALGVGGVIVIGRSCSLRWRLAAALLTQAVGVASVIVLPGAVGLTLGALLCGGCFLAVMLLTMGMGRAFAPRHAPKVVGLLTTGYALGQLLGPLVSSAIAHAVGSLTPSLWLATAGLVVAAVLVWVAGRPAVAVRAGGATG</sequence>
<dbReference type="InterPro" id="IPR036259">
    <property type="entry name" value="MFS_trans_sf"/>
</dbReference>
<dbReference type="PANTHER" id="PTHR23537">
    <property type="match status" value="1"/>
</dbReference>
<feature type="transmembrane region" description="Helical" evidence="1">
    <location>
        <begin position="267"/>
        <end position="286"/>
    </location>
</feature>
<feature type="transmembrane region" description="Helical" evidence="1">
    <location>
        <begin position="40"/>
        <end position="62"/>
    </location>
</feature>
<evidence type="ECO:0000256" key="1">
    <source>
        <dbReference type="SAM" id="Phobius"/>
    </source>
</evidence>
<feature type="transmembrane region" description="Helical" evidence="1">
    <location>
        <begin position="292"/>
        <end position="313"/>
    </location>
</feature>
<name>A0ABT3ZJL7_9BURK</name>
<feature type="transmembrane region" description="Helical" evidence="1">
    <location>
        <begin position="128"/>
        <end position="149"/>
    </location>
</feature>
<keyword evidence="1" id="KW-1133">Transmembrane helix</keyword>
<dbReference type="Gene3D" id="1.20.1250.20">
    <property type="entry name" value="MFS general substrate transporter like domains"/>
    <property type="match status" value="1"/>
</dbReference>
<feature type="transmembrane region" description="Helical" evidence="1">
    <location>
        <begin position="96"/>
        <end position="116"/>
    </location>
</feature>
<keyword evidence="3" id="KW-1185">Reference proteome</keyword>
<dbReference type="InterPro" id="IPR010645">
    <property type="entry name" value="MFS_4"/>
</dbReference>
<dbReference type="Proteomes" id="UP001082899">
    <property type="component" value="Unassembled WGS sequence"/>
</dbReference>
<dbReference type="SUPFAM" id="SSF103473">
    <property type="entry name" value="MFS general substrate transporter"/>
    <property type="match status" value="1"/>
</dbReference>
<dbReference type="PANTHER" id="PTHR23537:SF1">
    <property type="entry name" value="SUGAR TRANSPORTER"/>
    <property type="match status" value="1"/>
</dbReference>
<feature type="transmembrane region" description="Helical" evidence="1">
    <location>
        <begin position="357"/>
        <end position="376"/>
    </location>
</feature>
<feature type="transmembrane region" description="Helical" evidence="1">
    <location>
        <begin position="240"/>
        <end position="260"/>
    </location>
</feature>
<proteinExistence type="predicted"/>
<reference evidence="2" key="1">
    <citation type="submission" date="2022-11" db="EMBL/GenBank/DDBJ databases">
        <title>Robbsia betulipollinis sp. nov., isolated from pollen of birch (Betula pendula).</title>
        <authorList>
            <person name="Shi H."/>
            <person name="Ambika Manirajan B."/>
            <person name="Ratering S."/>
            <person name="Geissler-Plaum R."/>
            <person name="Schnell S."/>
        </authorList>
    </citation>
    <scope>NUCLEOTIDE SEQUENCE</scope>
    <source>
        <strain evidence="2">Bb-Pol-6</strain>
    </source>
</reference>
<dbReference type="RefSeq" id="WP_267846005.1">
    <property type="nucleotide sequence ID" value="NZ_JAPMXC010000001.1"/>
</dbReference>
<organism evidence="2 3">
    <name type="scientific">Robbsia betulipollinis</name>
    <dbReference type="NCBI Taxonomy" id="2981849"/>
    <lineage>
        <taxon>Bacteria</taxon>
        <taxon>Pseudomonadati</taxon>
        <taxon>Pseudomonadota</taxon>
        <taxon>Betaproteobacteria</taxon>
        <taxon>Burkholderiales</taxon>
        <taxon>Burkholderiaceae</taxon>
        <taxon>Robbsia</taxon>
    </lineage>
</organism>
<dbReference type="Pfam" id="PF06779">
    <property type="entry name" value="MFS_4"/>
    <property type="match status" value="1"/>
</dbReference>
<accession>A0ABT3ZJL7</accession>
<feature type="transmembrane region" description="Helical" evidence="1">
    <location>
        <begin position="74"/>
        <end position="90"/>
    </location>
</feature>
<evidence type="ECO:0000313" key="3">
    <source>
        <dbReference type="Proteomes" id="UP001082899"/>
    </source>
</evidence>
<feature type="transmembrane region" description="Helical" evidence="1">
    <location>
        <begin position="325"/>
        <end position="351"/>
    </location>
</feature>
<protein>
    <submittedName>
        <fullName evidence="2">YbfB/YjiJ family MFS transporter</fullName>
    </submittedName>
</protein>
<keyword evidence="1" id="KW-0472">Membrane</keyword>
<dbReference type="EMBL" id="JAPMXC010000001">
    <property type="protein sequence ID" value="MCY0386537.1"/>
    <property type="molecule type" value="Genomic_DNA"/>
</dbReference>
<feature type="transmembrane region" description="Helical" evidence="1">
    <location>
        <begin position="161"/>
        <end position="179"/>
    </location>
</feature>